<feature type="chain" id="PRO_5018214623" description="Glycosyltransferase family 15 protein" evidence="5">
    <location>
        <begin position="30"/>
        <end position="281"/>
    </location>
</feature>
<dbReference type="GO" id="GO:0005794">
    <property type="term" value="C:Golgi apparatus"/>
    <property type="evidence" value="ECO:0007669"/>
    <property type="project" value="TreeGrafter"/>
</dbReference>
<dbReference type="GO" id="GO:0000026">
    <property type="term" value="F:alpha-1,2-mannosyltransferase activity"/>
    <property type="evidence" value="ECO:0007669"/>
    <property type="project" value="TreeGrafter"/>
</dbReference>
<sequence length="281" mass="31382">MAGSTRYMRYILIAFVALVVIFFISASSSESRVPGADRVHSATEMLKGQGNSLWKGASSSSSTSSDAGTVPAGEDSLSSDAKSSPAADAVKPAASHHSSASSAAPHASDHSTTSPNPFSGSLSGHNGLASDTAPGKRMNATFVTLARNSDVWEISRSIRQVEDRFNHRYHYDWVFLNDAEFDETFKSVTSALTSGRTRYGKIDSEHWGFPEFIDQDKAAKVREDMHERKIIYGDSISYRHMCRYESGFFFRHPLMMEYEWYWRVEPSIELFCDINYDTFQF</sequence>
<organism evidence="6 7">
    <name type="scientific">Hortaea werneckii</name>
    <name type="common">Black yeast</name>
    <name type="synonym">Cladosporium werneckii</name>
    <dbReference type="NCBI Taxonomy" id="91943"/>
    <lineage>
        <taxon>Eukaryota</taxon>
        <taxon>Fungi</taxon>
        <taxon>Dikarya</taxon>
        <taxon>Ascomycota</taxon>
        <taxon>Pezizomycotina</taxon>
        <taxon>Dothideomycetes</taxon>
        <taxon>Dothideomycetidae</taxon>
        <taxon>Mycosphaerellales</taxon>
        <taxon>Teratosphaeriaceae</taxon>
        <taxon>Hortaea</taxon>
    </lineage>
</organism>
<evidence type="ECO:0000313" key="6">
    <source>
        <dbReference type="EMBL" id="RMY70499.1"/>
    </source>
</evidence>
<protein>
    <recommendedName>
        <fullName evidence="8">Glycosyltransferase family 15 protein</fullName>
    </recommendedName>
</protein>
<dbReference type="InterPro" id="IPR029044">
    <property type="entry name" value="Nucleotide-diphossugar_trans"/>
</dbReference>
<reference evidence="6 7" key="1">
    <citation type="journal article" date="2018" name="BMC Genomics">
        <title>Genomic evidence for intraspecific hybridization in a clonal and extremely halotolerant yeast.</title>
        <authorList>
            <person name="Gostincar C."/>
            <person name="Stajich J.E."/>
            <person name="Zupancic J."/>
            <person name="Zalar P."/>
            <person name="Gunde-Cimerman N."/>
        </authorList>
    </citation>
    <scope>NUCLEOTIDE SEQUENCE [LARGE SCALE GENOMIC DNA]</scope>
    <source>
        <strain evidence="6 7">EXF-171</strain>
    </source>
</reference>
<feature type="signal peptide" evidence="5">
    <location>
        <begin position="1"/>
        <end position="29"/>
    </location>
</feature>
<keyword evidence="2" id="KW-0328">Glycosyltransferase</keyword>
<evidence type="ECO:0000256" key="3">
    <source>
        <dbReference type="ARBA" id="ARBA00022679"/>
    </source>
</evidence>
<evidence type="ECO:0000313" key="7">
    <source>
        <dbReference type="Proteomes" id="UP000281468"/>
    </source>
</evidence>
<keyword evidence="3" id="KW-0808">Transferase</keyword>
<dbReference type="GO" id="GO:0000032">
    <property type="term" value="P:cell wall mannoprotein biosynthetic process"/>
    <property type="evidence" value="ECO:0007669"/>
    <property type="project" value="TreeGrafter"/>
</dbReference>
<comment type="caution">
    <text evidence="6">The sequence shown here is derived from an EMBL/GenBank/DDBJ whole genome shotgun (WGS) entry which is preliminary data.</text>
</comment>
<name>A0A3M7E1C3_HORWE</name>
<feature type="region of interest" description="Disordered" evidence="4">
    <location>
        <begin position="50"/>
        <end position="135"/>
    </location>
</feature>
<dbReference type="Pfam" id="PF01793">
    <property type="entry name" value="Glyco_transf_15"/>
    <property type="match status" value="1"/>
</dbReference>
<proteinExistence type="inferred from homology"/>
<gene>
    <name evidence="6" type="ORF">D0862_14745</name>
</gene>
<dbReference type="PANTHER" id="PTHR31121">
    <property type="entry name" value="ALPHA-1,2 MANNOSYLTRANSFERASE KTR1"/>
    <property type="match status" value="1"/>
</dbReference>
<feature type="non-terminal residue" evidence="6">
    <location>
        <position position="281"/>
    </location>
</feature>
<evidence type="ECO:0000256" key="2">
    <source>
        <dbReference type="ARBA" id="ARBA00022676"/>
    </source>
</evidence>
<dbReference type="AlphaFoldDB" id="A0A3M7E1C3"/>
<dbReference type="Proteomes" id="UP000281468">
    <property type="component" value="Unassembled WGS sequence"/>
</dbReference>
<evidence type="ECO:0008006" key="8">
    <source>
        <dbReference type="Google" id="ProtNLM"/>
    </source>
</evidence>
<feature type="compositionally biased region" description="Polar residues" evidence="4">
    <location>
        <begin position="115"/>
        <end position="124"/>
    </location>
</feature>
<dbReference type="Gene3D" id="3.90.550.10">
    <property type="entry name" value="Spore Coat Polysaccharide Biosynthesis Protein SpsA, Chain A"/>
    <property type="match status" value="1"/>
</dbReference>
<dbReference type="GO" id="GO:0006487">
    <property type="term" value="P:protein N-linked glycosylation"/>
    <property type="evidence" value="ECO:0007669"/>
    <property type="project" value="TreeGrafter"/>
</dbReference>
<dbReference type="InterPro" id="IPR002685">
    <property type="entry name" value="Glyco_trans_15"/>
</dbReference>
<dbReference type="GO" id="GO:0016020">
    <property type="term" value="C:membrane"/>
    <property type="evidence" value="ECO:0007669"/>
    <property type="project" value="InterPro"/>
</dbReference>
<dbReference type="EMBL" id="QWIQ01001079">
    <property type="protein sequence ID" value="RMY70499.1"/>
    <property type="molecule type" value="Genomic_DNA"/>
</dbReference>
<keyword evidence="5" id="KW-0732">Signal</keyword>
<evidence type="ECO:0000256" key="1">
    <source>
        <dbReference type="ARBA" id="ARBA00007677"/>
    </source>
</evidence>
<comment type="similarity">
    <text evidence="1">Belongs to the glycosyltransferase 15 family.</text>
</comment>
<dbReference type="GO" id="GO:0006493">
    <property type="term" value="P:protein O-linked glycosylation"/>
    <property type="evidence" value="ECO:0007669"/>
    <property type="project" value="TreeGrafter"/>
</dbReference>
<evidence type="ECO:0000256" key="4">
    <source>
        <dbReference type="SAM" id="MobiDB-lite"/>
    </source>
</evidence>
<evidence type="ECO:0000256" key="5">
    <source>
        <dbReference type="SAM" id="SignalP"/>
    </source>
</evidence>
<dbReference type="SUPFAM" id="SSF53448">
    <property type="entry name" value="Nucleotide-diphospho-sugar transferases"/>
    <property type="match status" value="1"/>
</dbReference>
<feature type="compositionally biased region" description="Low complexity" evidence="4">
    <location>
        <begin position="76"/>
        <end position="114"/>
    </location>
</feature>
<dbReference type="PANTHER" id="PTHR31121:SF6">
    <property type="entry name" value="ALPHA-1,2 MANNOSYLTRANSFERASE KTR1"/>
    <property type="match status" value="1"/>
</dbReference>
<accession>A0A3M7E1C3</accession>